<keyword evidence="3" id="KW-1185">Reference proteome</keyword>
<dbReference type="AlphaFoldDB" id="A0AAV9K9F5"/>
<comment type="caution">
    <text evidence="2">The sequence shown here is derived from an EMBL/GenBank/DDBJ whole genome shotgun (WGS) entry which is preliminary data.</text>
</comment>
<name>A0AAV9K9F5_9SOLN</name>
<evidence type="ECO:0000313" key="2">
    <source>
        <dbReference type="EMBL" id="KAK4708717.1"/>
    </source>
</evidence>
<evidence type="ECO:0000313" key="3">
    <source>
        <dbReference type="Proteomes" id="UP001311915"/>
    </source>
</evidence>
<evidence type="ECO:0008006" key="4">
    <source>
        <dbReference type="Google" id="ProtNLM"/>
    </source>
</evidence>
<protein>
    <recommendedName>
        <fullName evidence="4">Polyprotein protein</fullName>
    </recommendedName>
</protein>
<dbReference type="Proteomes" id="UP001311915">
    <property type="component" value="Unassembled WGS sequence"/>
</dbReference>
<proteinExistence type="predicted"/>
<feature type="compositionally biased region" description="Acidic residues" evidence="1">
    <location>
        <begin position="103"/>
        <end position="115"/>
    </location>
</feature>
<dbReference type="EMBL" id="JAWPEI010000012">
    <property type="protein sequence ID" value="KAK4708717.1"/>
    <property type="molecule type" value="Genomic_DNA"/>
</dbReference>
<accession>A0AAV9K9F5</accession>
<feature type="region of interest" description="Disordered" evidence="1">
    <location>
        <begin position="91"/>
        <end position="118"/>
    </location>
</feature>
<sequence>MIERAITIALAPIRFDIEGHKLALDALTVRVEECEKGQRATYAVTALKADIVGLRRDVDELKSTDLSMLFCTVEIPEVSSINIPTCYNVPPATIRDGTKPSDADVESEAETDEEQLGDREKIVYEDLAVLEGAMFDTARQASLQDTAMVGSSGSKVDEISGNDAQTEGVANMQISPHD</sequence>
<reference evidence="2 3" key="1">
    <citation type="submission" date="2023-10" db="EMBL/GenBank/DDBJ databases">
        <title>Genome-Wide Identification Analysis in wild type Solanum Pinnatisectum Reveals Some Genes Defensing Phytophthora Infestans.</title>
        <authorList>
            <person name="Sun C."/>
        </authorList>
    </citation>
    <scope>NUCLEOTIDE SEQUENCE [LARGE SCALE GENOMIC DNA]</scope>
    <source>
        <strain evidence="2">LQN</strain>
        <tissue evidence="2">Leaf</tissue>
    </source>
</reference>
<evidence type="ECO:0000256" key="1">
    <source>
        <dbReference type="SAM" id="MobiDB-lite"/>
    </source>
</evidence>
<organism evidence="2 3">
    <name type="scientific">Solanum pinnatisectum</name>
    <name type="common">tansyleaf nightshade</name>
    <dbReference type="NCBI Taxonomy" id="50273"/>
    <lineage>
        <taxon>Eukaryota</taxon>
        <taxon>Viridiplantae</taxon>
        <taxon>Streptophyta</taxon>
        <taxon>Embryophyta</taxon>
        <taxon>Tracheophyta</taxon>
        <taxon>Spermatophyta</taxon>
        <taxon>Magnoliopsida</taxon>
        <taxon>eudicotyledons</taxon>
        <taxon>Gunneridae</taxon>
        <taxon>Pentapetalae</taxon>
        <taxon>asterids</taxon>
        <taxon>lamiids</taxon>
        <taxon>Solanales</taxon>
        <taxon>Solanaceae</taxon>
        <taxon>Solanoideae</taxon>
        <taxon>Solaneae</taxon>
        <taxon>Solanum</taxon>
    </lineage>
</organism>
<gene>
    <name evidence="2" type="ORF">R3W88_029642</name>
</gene>
<feature type="region of interest" description="Disordered" evidence="1">
    <location>
        <begin position="146"/>
        <end position="178"/>
    </location>
</feature>